<dbReference type="Proteomes" id="UP001485043">
    <property type="component" value="Unassembled WGS sequence"/>
</dbReference>
<dbReference type="SUPFAM" id="SSF48452">
    <property type="entry name" value="TPR-like"/>
    <property type="match status" value="1"/>
</dbReference>
<name>A0AAW1SKK2_9CHLO</name>
<dbReference type="EMBL" id="JALJOV010001524">
    <property type="protein sequence ID" value="KAK9846804.1"/>
    <property type="molecule type" value="Genomic_DNA"/>
</dbReference>
<evidence type="ECO:0000313" key="2">
    <source>
        <dbReference type="EMBL" id="KAK9846804.1"/>
    </source>
</evidence>
<dbReference type="InterPro" id="IPR019410">
    <property type="entry name" value="Methyltransf_16"/>
</dbReference>
<keyword evidence="1" id="KW-0802">TPR repeat</keyword>
<sequence>MTEAERLQIEGCELAELHDWKGALGSFQTALSLDPGKAVLHELKAQSLLELEQYPEALQSARSAAELSPNWTDAWLTLGRAARNAGHLREAVSSFSNAKELGEASTVAQEEMSEAQGLLQEELARQVGLPGLRIQEEPGAGHGPSGIVWQAGILLAAYLVRHMPPAHLRGRSLLELGSGTGLVGIVAACLGGHVHMTDTSEAISLLERNVKANSHLLKATGGSMSCGILDWQHPPSSAVQRTVDIVLGSDLVYNADAVPQIINVLRGLHFDGLLLSHKHRSNAVDQCMLSALSDCGCMLSVEAKGGGDGKSLSIFAFGSTVSGSS</sequence>
<evidence type="ECO:0000313" key="3">
    <source>
        <dbReference type="Proteomes" id="UP001485043"/>
    </source>
</evidence>
<protein>
    <submittedName>
        <fullName evidence="2">Uncharacterized protein</fullName>
    </submittedName>
</protein>
<keyword evidence="3" id="KW-1185">Reference proteome</keyword>
<comment type="caution">
    <text evidence="2">The sequence shown here is derived from an EMBL/GenBank/DDBJ whole genome shotgun (WGS) entry which is preliminary data.</text>
</comment>
<organism evidence="2 3">
    <name type="scientific">Apatococcus fuscideae</name>
    <dbReference type="NCBI Taxonomy" id="2026836"/>
    <lineage>
        <taxon>Eukaryota</taxon>
        <taxon>Viridiplantae</taxon>
        <taxon>Chlorophyta</taxon>
        <taxon>core chlorophytes</taxon>
        <taxon>Trebouxiophyceae</taxon>
        <taxon>Chlorellales</taxon>
        <taxon>Chlorellaceae</taxon>
        <taxon>Apatococcus</taxon>
    </lineage>
</organism>
<dbReference type="InterPro" id="IPR029063">
    <property type="entry name" value="SAM-dependent_MTases_sf"/>
</dbReference>
<accession>A0AAW1SKK2</accession>
<dbReference type="InterPro" id="IPR011990">
    <property type="entry name" value="TPR-like_helical_dom_sf"/>
</dbReference>
<gene>
    <name evidence="2" type="ORF">WJX84_010513</name>
</gene>
<feature type="repeat" description="TPR" evidence="1">
    <location>
        <begin position="72"/>
        <end position="105"/>
    </location>
</feature>
<reference evidence="2 3" key="1">
    <citation type="journal article" date="2024" name="Nat. Commun.">
        <title>Phylogenomics reveals the evolutionary origins of lichenization in chlorophyte algae.</title>
        <authorList>
            <person name="Puginier C."/>
            <person name="Libourel C."/>
            <person name="Otte J."/>
            <person name="Skaloud P."/>
            <person name="Haon M."/>
            <person name="Grisel S."/>
            <person name="Petersen M."/>
            <person name="Berrin J.G."/>
            <person name="Delaux P.M."/>
            <person name="Dal Grande F."/>
            <person name="Keller J."/>
        </authorList>
    </citation>
    <scope>NUCLEOTIDE SEQUENCE [LARGE SCALE GENOMIC DNA]</scope>
    <source>
        <strain evidence="2 3">SAG 2523</strain>
    </source>
</reference>
<dbReference type="SUPFAM" id="SSF53335">
    <property type="entry name" value="S-adenosyl-L-methionine-dependent methyltransferases"/>
    <property type="match status" value="1"/>
</dbReference>
<dbReference type="Pfam" id="PF10294">
    <property type="entry name" value="Methyltransf_16"/>
    <property type="match status" value="1"/>
</dbReference>
<dbReference type="Gene3D" id="1.25.40.10">
    <property type="entry name" value="Tetratricopeptide repeat domain"/>
    <property type="match status" value="1"/>
</dbReference>
<dbReference type="PANTHER" id="PTHR14614">
    <property type="entry name" value="HEPATOCELLULAR CARCINOMA-ASSOCIATED ANTIGEN"/>
    <property type="match status" value="1"/>
</dbReference>
<proteinExistence type="predicted"/>
<evidence type="ECO:0000256" key="1">
    <source>
        <dbReference type="PROSITE-ProRule" id="PRU00339"/>
    </source>
</evidence>
<dbReference type="SMART" id="SM00028">
    <property type="entry name" value="TPR"/>
    <property type="match status" value="3"/>
</dbReference>
<dbReference type="InterPro" id="IPR019734">
    <property type="entry name" value="TPR_rpt"/>
</dbReference>
<dbReference type="Gene3D" id="3.40.50.150">
    <property type="entry name" value="Vaccinia Virus protein VP39"/>
    <property type="match status" value="1"/>
</dbReference>
<dbReference type="AlphaFoldDB" id="A0AAW1SKK2"/>
<dbReference type="PROSITE" id="PS50005">
    <property type="entry name" value="TPR"/>
    <property type="match status" value="1"/>
</dbReference>